<accession>A0A9Q0FZH2</accession>
<evidence type="ECO:0000313" key="5">
    <source>
        <dbReference type="Proteomes" id="UP001141552"/>
    </source>
</evidence>
<keyword evidence="5" id="KW-1185">Reference proteome</keyword>
<dbReference type="Pfam" id="PF13041">
    <property type="entry name" value="PPR_2"/>
    <property type="match status" value="2"/>
</dbReference>
<keyword evidence="2" id="KW-0677">Repeat</keyword>
<dbReference type="Gene3D" id="1.25.40.10">
    <property type="entry name" value="Tetratricopeptide repeat domain"/>
    <property type="match status" value="4"/>
</dbReference>
<protein>
    <recommendedName>
        <fullName evidence="6">Pentacotripeptide-repeat region of PRORP domain-containing protein</fullName>
    </recommendedName>
</protein>
<dbReference type="Pfam" id="PF01535">
    <property type="entry name" value="PPR"/>
    <property type="match status" value="4"/>
</dbReference>
<dbReference type="NCBIfam" id="TIGR00756">
    <property type="entry name" value="PPR"/>
    <property type="match status" value="6"/>
</dbReference>
<dbReference type="PROSITE" id="PS51375">
    <property type="entry name" value="PPR"/>
    <property type="match status" value="6"/>
</dbReference>
<evidence type="ECO:0008006" key="6">
    <source>
        <dbReference type="Google" id="ProtNLM"/>
    </source>
</evidence>
<dbReference type="EMBL" id="JAKUCV010002962">
    <property type="protein sequence ID" value="KAJ4840768.1"/>
    <property type="molecule type" value="Genomic_DNA"/>
</dbReference>
<comment type="caution">
    <text evidence="4">The sequence shown here is derived from an EMBL/GenBank/DDBJ whole genome shotgun (WGS) entry which is preliminary data.</text>
</comment>
<dbReference type="InterPro" id="IPR011990">
    <property type="entry name" value="TPR-like_helical_dom_sf"/>
</dbReference>
<sequence>MLLQKAYSTAVSSSSNAWRTQVEQKQLVSQISSILLQRYNWVPLLQSHNLSSKLSPPLFLQILHRIQTHPQISLSFFNWVKTNLNFKPDVNSHCQVLLLALGAGLEQPARNMLDSLVQTESASVIGEAMIQSCRGKDSGSTALSFVLECYTRKGLFLEGLEVFRILRVYGFIPSVHACNALLDVLQRKHEIRLAWSVYGVMVRNGVSLDNKLTWSLVAEILSKAEKFERIVKLLDVGVCSSVMYNVVIDFYSQSGDFEAAFRRLNDMRDRKLNPGFSTYSSILDGACKCGNNELIERMINIMIEKGLLPEPVPSQCDSIVQRLSDLGKIDAATLFFTRSRDKGSGLQDGTYGSLLRALSKKGRVEEAIALYQVILGRGVTMKDNTYNAFADVLCKEMQYNEGFKMLIDIMRRGFSPSASSLSNLISALCSKHRWREVDELLDEVLQRGLLPDSFCCYSLVVHYCSSNQIDKAVGLHAKMQKLKAEFDVATYNILLDGLMKEGRVEEALLVFEYMRELKSVNGESFITVICGLCSMKEMREAMKLHDEMLTMGLKPDKEKYKSLILGFKAALNDRFRLGNSRMTELWNFGPGIYGSGDIGRKATDLGFARLQVLG</sequence>
<dbReference type="GO" id="GO:0003729">
    <property type="term" value="F:mRNA binding"/>
    <property type="evidence" value="ECO:0007669"/>
    <property type="project" value="TreeGrafter"/>
</dbReference>
<feature type="repeat" description="PPR" evidence="3">
    <location>
        <begin position="275"/>
        <end position="309"/>
    </location>
</feature>
<reference evidence="4" key="2">
    <citation type="journal article" date="2023" name="Plants (Basel)">
        <title>Annotation of the Turnera subulata (Passifloraceae) Draft Genome Reveals the S-Locus Evolved after the Divergence of Turneroideae from Passifloroideae in a Stepwise Manner.</title>
        <authorList>
            <person name="Henning P.M."/>
            <person name="Roalson E.H."/>
            <person name="Mir W."/>
            <person name="McCubbin A.G."/>
            <person name="Shore J.S."/>
        </authorList>
    </citation>
    <scope>NUCLEOTIDE SEQUENCE</scope>
    <source>
        <strain evidence="4">F60SS</strain>
    </source>
</reference>
<dbReference type="OrthoDB" id="747253at2759"/>
<evidence type="ECO:0000256" key="3">
    <source>
        <dbReference type="PROSITE-ProRule" id="PRU00708"/>
    </source>
</evidence>
<feature type="repeat" description="PPR" evidence="3">
    <location>
        <begin position="487"/>
        <end position="521"/>
    </location>
</feature>
<dbReference type="Proteomes" id="UP001141552">
    <property type="component" value="Unassembled WGS sequence"/>
</dbReference>
<evidence type="ECO:0000313" key="4">
    <source>
        <dbReference type="EMBL" id="KAJ4840768.1"/>
    </source>
</evidence>
<comment type="similarity">
    <text evidence="1">Belongs to the PPR family. P subfamily.</text>
</comment>
<evidence type="ECO:0000256" key="2">
    <source>
        <dbReference type="ARBA" id="ARBA00022737"/>
    </source>
</evidence>
<feature type="repeat" description="PPR" evidence="3">
    <location>
        <begin position="382"/>
        <end position="416"/>
    </location>
</feature>
<organism evidence="4 5">
    <name type="scientific">Turnera subulata</name>
    <dbReference type="NCBI Taxonomy" id="218843"/>
    <lineage>
        <taxon>Eukaryota</taxon>
        <taxon>Viridiplantae</taxon>
        <taxon>Streptophyta</taxon>
        <taxon>Embryophyta</taxon>
        <taxon>Tracheophyta</taxon>
        <taxon>Spermatophyta</taxon>
        <taxon>Magnoliopsida</taxon>
        <taxon>eudicotyledons</taxon>
        <taxon>Gunneridae</taxon>
        <taxon>Pentapetalae</taxon>
        <taxon>rosids</taxon>
        <taxon>fabids</taxon>
        <taxon>Malpighiales</taxon>
        <taxon>Passifloraceae</taxon>
        <taxon>Turnera</taxon>
    </lineage>
</organism>
<dbReference type="PANTHER" id="PTHR47932:SF7">
    <property type="entry name" value="PENTATRICOPEPTIDE (PPR) REPEAT PROTEIN"/>
    <property type="match status" value="1"/>
</dbReference>
<evidence type="ECO:0000256" key="1">
    <source>
        <dbReference type="ARBA" id="ARBA00007626"/>
    </source>
</evidence>
<reference evidence="4" key="1">
    <citation type="submission" date="2022-02" db="EMBL/GenBank/DDBJ databases">
        <authorList>
            <person name="Henning P.M."/>
            <person name="McCubbin A.G."/>
            <person name="Shore J.S."/>
        </authorList>
    </citation>
    <scope>NUCLEOTIDE SEQUENCE</scope>
    <source>
        <strain evidence="4">F60SS</strain>
        <tissue evidence="4">Leaves</tissue>
    </source>
</reference>
<feature type="repeat" description="PPR" evidence="3">
    <location>
        <begin position="417"/>
        <end position="451"/>
    </location>
</feature>
<name>A0A9Q0FZH2_9ROSI</name>
<dbReference type="PANTHER" id="PTHR47932">
    <property type="entry name" value="ATPASE EXPRESSION PROTEIN 3"/>
    <property type="match status" value="1"/>
</dbReference>
<dbReference type="SUPFAM" id="SSF81901">
    <property type="entry name" value="HCP-like"/>
    <property type="match status" value="1"/>
</dbReference>
<gene>
    <name evidence="4" type="ORF">Tsubulata_021335</name>
</gene>
<proteinExistence type="inferred from homology"/>
<feature type="repeat" description="PPR" evidence="3">
    <location>
        <begin position="240"/>
        <end position="274"/>
    </location>
</feature>
<feature type="repeat" description="PPR" evidence="3">
    <location>
        <begin position="347"/>
        <end position="381"/>
    </location>
</feature>
<dbReference type="AlphaFoldDB" id="A0A9Q0FZH2"/>
<dbReference type="InterPro" id="IPR002885">
    <property type="entry name" value="PPR_rpt"/>
</dbReference>